<dbReference type="InterPro" id="IPR008949">
    <property type="entry name" value="Isoprenoid_synthase_dom_sf"/>
</dbReference>
<organism evidence="1 2">
    <name type="scientific">Paecilomyces lecythidis</name>
    <dbReference type="NCBI Taxonomy" id="3004212"/>
    <lineage>
        <taxon>Eukaryota</taxon>
        <taxon>Fungi</taxon>
        <taxon>Dikarya</taxon>
        <taxon>Ascomycota</taxon>
        <taxon>Pezizomycotina</taxon>
        <taxon>Eurotiomycetes</taxon>
        <taxon>Eurotiomycetidae</taxon>
        <taxon>Eurotiales</taxon>
        <taxon>Thermoascaceae</taxon>
        <taxon>Paecilomyces</taxon>
    </lineage>
</organism>
<proteinExistence type="predicted"/>
<keyword evidence="2" id="KW-1185">Reference proteome</keyword>
<name>A0ABR3X9D8_9EURO</name>
<protein>
    <submittedName>
        <fullName evidence="1">Uncharacterized protein</fullName>
    </submittedName>
</protein>
<gene>
    <name evidence="1" type="ORF">Plec18167_006676</name>
</gene>
<evidence type="ECO:0000313" key="2">
    <source>
        <dbReference type="Proteomes" id="UP001583193"/>
    </source>
</evidence>
<comment type="caution">
    <text evidence="1">The sequence shown here is derived from an EMBL/GenBank/DDBJ whole genome shotgun (WGS) entry which is preliminary data.</text>
</comment>
<dbReference type="Gene3D" id="1.10.600.10">
    <property type="entry name" value="Farnesyl Diphosphate Synthase"/>
    <property type="match status" value="1"/>
</dbReference>
<dbReference type="SUPFAM" id="SSF48576">
    <property type="entry name" value="Terpenoid synthases"/>
    <property type="match status" value="1"/>
</dbReference>
<accession>A0ABR3X9D8</accession>
<evidence type="ECO:0000313" key="1">
    <source>
        <dbReference type="EMBL" id="KAL1872558.1"/>
    </source>
</evidence>
<dbReference type="EMBL" id="JAVDPF010000024">
    <property type="protein sequence ID" value="KAL1872558.1"/>
    <property type="molecule type" value="Genomic_DNA"/>
</dbReference>
<sequence>MPSQANKEYKADDVRSLIVPPIGDEACCPHAQEVENCTLEWGDHYALFPEQKHRQRAERARYDWLASRCYPLAAKEFLQIASDYFLWFFLAADFFIDRVETLSD</sequence>
<dbReference type="Proteomes" id="UP001583193">
    <property type="component" value="Unassembled WGS sequence"/>
</dbReference>
<reference evidence="1 2" key="1">
    <citation type="journal article" date="2024" name="IMA Fungus">
        <title>IMA Genome - F19 : A genome assembly and annotation guide to empower mycologists, including annotated draft genome sequences of Ceratocystis pirilliformis, Diaporthe australafricana, Fusarium ophioides, Paecilomyces lecythidis, and Sporothrix stenoceras.</title>
        <authorList>
            <person name="Aylward J."/>
            <person name="Wilson A.M."/>
            <person name="Visagie C.M."/>
            <person name="Spraker J."/>
            <person name="Barnes I."/>
            <person name="Buitendag C."/>
            <person name="Ceriani C."/>
            <person name="Del Mar Angel L."/>
            <person name="du Plessis D."/>
            <person name="Fuchs T."/>
            <person name="Gasser K."/>
            <person name="Kramer D."/>
            <person name="Li W."/>
            <person name="Munsamy K."/>
            <person name="Piso A."/>
            <person name="Price J.L."/>
            <person name="Sonnekus B."/>
            <person name="Thomas C."/>
            <person name="van der Nest A."/>
            <person name="van Dijk A."/>
            <person name="van Heerden A."/>
            <person name="van Vuuren N."/>
            <person name="Yilmaz N."/>
            <person name="Duong T.A."/>
            <person name="van der Merwe N.A."/>
            <person name="Wingfield M.J."/>
            <person name="Wingfield B.D."/>
        </authorList>
    </citation>
    <scope>NUCLEOTIDE SEQUENCE [LARGE SCALE GENOMIC DNA]</scope>
    <source>
        <strain evidence="1 2">CMW 18167</strain>
    </source>
</reference>